<organism evidence="2 3">
    <name type="scientific">Mycobacterium tuberculosis</name>
    <dbReference type="NCBI Taxonomy" id="1773"/>
    <lineage>
        <taxon>Bacteria</taxon>
        <taxon>Bacillati</taxon>
        <taxon>Actinomycetota</taxon>
        <taxon>Actinomycetes</taxon>
        <taxon>Mycobacteriales</taxon>
        <taxon>Mycobacteriaceae</taxon>
        <taxon>Mycobacterium</taxon>
        <taxon>Mycobacterium tuberculosis complex</taxon>
    </lineage>
</organism>
<proteinExistence type="predicted"/>
<accession>A0A655J980</accession>
<name>A0A655J980_MYCTX</name>
<dbReference type="AlphaFoldDB" id="A0A655J980"/>
<evidence type="ECO:0000256" key="1">
    <source>
        <dbReference type="SAM" id="MobiDB-lite"/>
    </source>
</evidence>
<dbReference type="Proteomes" id="UP000044938">
    <property type="component" value="Unassembled WGS sequence"/>
</dbReference>
<sequence length="135" mass="14526">MLLGELDEIAGRTHHAHAAGECQVAVAGPDSLNRGVKGRQRRRTRGIDGQRRPGQVKGVGDAPGDDTQRRPGDQMATVVGEFGQSGTVFERRGTDITAHIVTGQVIGIDPAVLQGAPCYSQPHPLLRVHRRRLAR</sequence>
<protein>
    <submittedName>
        <fullName evidence="2">Uncharacterized protein</fullName>
    </submittedName>
</protein>
<dbReference type="EMBL" id="CSAJ01000408">
    <property type="protein sequence ID" value="COW57438.1"/>
    <property type="molecule type" value="Genomic_DNA"/>
</dbReference>
<feature type="region of interest" description="Disordered" evidence="1">
    <location>
        <begin position="29"/>
        <end position="72"/>
    </location>
</feature>
<gene>
    <name evidence="2" type="ORF">ERS007720_02877</name>
</gene>
<reference evidence="2 3" key="1">
    <citation type="submission" date="2015-03" db="EMBL/GenBank/DDBJ databases">
        <authorList>
            <consortium name="Pathogen Informatics"/>
        </authorList>
    </citation>
    <scope>NUCLEOTIDE SEQUENCE [LARGE SCALE GENOMIC DNA]</scope>
    <source>
        <strain evidence="2 3">M09401471</strain>
    </source>
</reference>
<evidence type="ECO:0000313" key="3">
    <source>
        <dbReference type="Proteomes" id="UP000044938"/>
    </source>
</evidence>
<evidence type="ECO:0000313" key="2">
    <source>
        <dbReference type="EMBL" id="COW57438.1"/>
    </source>
</evidence>